<comment type="similarity">
    <text evidence="1">In the C-terminal section; belongs to the transpeptidase family.</text>
</comment>
<organism evidence="17 18">
    <name type="scientific">Krasilnikovia cinnamomea</name>
    <dbReference type="NCBI Taxonomy" id="349313"/>
    <lineage>
        <taxon>Bacteria</taxon>
        <taxon>Bacillati</taxon>
        <taxon>Actinomycetota</taxon>
        <taxon>Actinomycetes</taxon>
        <taxon>Micromonosporales</taxon>
        <taxon>Micromonosporaceae</taxon>
        <taxon>Krasilnikovia</taxon>
    </lineage>
</organism>
<accession>A0A4Q7ZR99</accession>
<feature type="region of interest" description="Disordered" evidence="14">
    <location>
        <begin position="602"/>
        <end position="667"/>
    </location>
</feature>
<evidence type="ECO:0000256" key="9">
    <source>
        <dbReference type="ARBA" id="ARBA00022984"/>
    </source>
</evidence>
<protein>
    <submittedName>
        <fullName evidence="17">Membrane peptidoglycan carboxypeptidase</fullName>
    </submittedName>
</protein>
<gene>
    <name evidence="17" type="ORF">EV385_5592</name>
</gene>
<evidence type="ECO:0000256" key="5">
    <source>
        <dbReference type="ARBA" id="ARBA00022676"/>
    </source>
</evidence>
<dbReference type="GO" id="GO:0006508">
    <property type="term" value="P:proteolysis"/>
    <property type="evidence" value="ECO:0007669"/>
    <property type="project" value="UniProtKB-KW"/>
</dbReference>
<dbReference type="GO" id="GO:0008658">
    <property type="term" value="F:penicillin binding"/>
    <property type="evidence" value="ECO:0007669"/>
    <property type="project" value="InterPro"/>
</dbReference>
<dbReference type="SUPFAM" id="SSF56601">
    <property type="entry name" value="beta-lactamase/transpeptidase-like"/>
    <property type="match status" value="1"/>
</dbReference>
<keyword evidence="7" id="KW-0378">Hydrolase</keyword>
<keyword evidence="9" id="KW-0573">Peptidoglycan synthesis</keyword>
<dbReference type="Pfam" id="PF00905">
    <property type="entry name" value="Transpeptidase"/>
    <property type="match status" value="1"/>
</dbReference>
<name>A0A4Q7ZR99_9ACTN</name>
<evidence type="ECO:0000256" key="11">
    <source>
        <dbReference type="ARBA" id="ARBA00023316"/>
    </source>
</evidence>
<evidence type="ECO:0000256" key="1">
    <source>
        <dbReference type="ARBA" id="ARBA00007090"/>
    </source>
</evidence>
<keyword evidence="8" id="KW-0133">Cell shape</keyword>
<keyword evidence="5" id="KW-0328">Glycosyltransferase</keyword>
<dbReference type="GO" id="GO:0008955">
    <property type="term" value="F:peptidoglycan glycosyltransferase activity"/>
    <property type="evidence" value="ECO:0007669"/>
    <property type="project" value="UniProtKB-EC"/>
</dbReference>
<evidence type="ECO:0000256" key="10">
    <source>
        <dbReference type="ARBA" id="ARBA00023268"/>
    </source>
</evidence>
<evidence type="ECO:0000256" key="6">
    <source>
        <dbReference type="ARBA" id="ARBA00022679"/>
    </source>
</evidence>
<evidence type="ECO:0000259" key="16">
    <source>
        <dbReference type="Pfam" id="PF00912"/>
    </source>
</evidence>
<comment type="similarity">
    <text evidence="2">In the N-terminal section; belongs to the glycosyltransferase 51 family.</text>
</comment>
<dbReference type="OrthoDB" id="3397599at2"/>
<dbReference type="PANTHER" id="PTHR32282">
    <property type="entry name" value="BINDING PROTEIN TRANSPEPTIDASE, PUTATIVE-RELATED"/>
    <property type="match status" value="1"/>
</dbReference>
<keyword evidence="3 17" id="KW-0121">Carboxypeptidase</keyword>
<evidence type="ECO:0000256" key="13">
    <source>
        <dbReference type="ARBA" id="ARBA00049902"/>
    </source>
</evidence>
<dbReference type="InterPro" id="IPR023346">
    <property type="entry name" value="Lysozyme-like_dom_sf"/>
</dbReference>
<evidence type="ECO:0000313" key="18">
    <source>
        <dbReference type="Proteomes" id="UP000292564"/>
    </source>
</evidence>
<dbReference type="GO" id="GO:0009002">
    <property type="term" value="F:serine-type D-Ala-D-Ala carboxypeptidase activity"/>
    <property type="evidence" value="ECO:0007669"/>
    <property type="project" value="UniProtKB-EC"/>
</dbReference>
<keyword evidence="11" id="KW-0961">Cell wall biogenesis/degradation</keyword>
<dbReference type="Gene3D" id="3.40.710.10">
    <property type="entry name" value="DD-peptidase/beta-lactamase superfamily"/>
    <property type="match status" value="1"/>
</dbReference>
<feature type="domain" description="Glycosyl transferase family 51" evidence="16">
    <location>
        <begin position="52"/>
        <end position="221"/>
    </location>
</feature>
<dbReference type="InterPro" id="IPR001460">
    <property type="entry name" value="PCN-bd_Tpept"/>
</dbReference>
<keyword evidence="10" id="KW-0511">Multifunctional enzyme</keyword>
<evidence type="ECO:0000256" key="3">
    <source>
        <dbReference type="ARBA" id="ARBA00022645"/>
    </source>
</evidence>
<proteinExistence type="inferred from homology"/>
<dbReference type="EMBL" id="SHKY01000001">
    <property type="protein sequence ID" value="RZU53660.1"/>
    <property type="molecule type" value="Genomic_DNA"/>
</dbReference>
<dbReference type="InterPro" id="IPR036950">
    <property type="entry name" value="PBP_transglycosylase"/>
</dbReference>
<evidence type="ECO:0000256" key="14">
    <source>
        <dbReference type="SAM" id="MobiDB-lite"/>
    </source>
</evidence>
<feature type="compositionally biased region" description="Basic and acidic residues" evidence="14">
    <location>
        <begin position="631"/>
        <end position="654"/>
    </location>
</feature>
<comment type="catalytic activity">
    <reaction evidence="13">
        <text>[GlcNAc-(1-&gt;4)-Mur2Ac(oyl-L-Ala-gamma-D-Glu-L-Lys-D-Ala-D-Ala)](n)-di-trans,octa-cis-undecaprenyl diphosphate + beta-D-GlcNAc-(1-&gt;4)-Mur2Ac(oyl-L-Ala-gamma-D-Glu-L-Lys-D-Ala-D-Ala)-di-trans,octa-cis-undecaprenyl diphosphate = [GlcNAc-(1-&gt;4)-Mur2Ac(oyl-L-Ala-gamma-D-Glu-L-Lys-D-Ala-D-Ala)](n+1)-di-trans,octa-cis-undecaprenyl diphosphate + di-trans,octa-cis-undecaprenyl diphosphate + H(+)</text>
        <dbReference type="Rhea" id="RHEA:23708"/>
        <dbReference type="Rhea" id="RHEA-COMP:9602"/>
        <dbReference type="Rhea" id="RHEA-COMP:9603"/>
        <dbReference type="ChEBI" id="CHEBI:15378"/>
        <dbReference type="ChEBI" id="CHEBI:58405"/>
        <dbReference type="ChEBI" id="CHEBI:60033"/>
        <dbReference type="ChEBI" id="CHEBI:78435"/>
        <dbReference type="EC" id="2.4.99.28"/>
    </reaction>
</comment>
<dbReference type="PANTHER" id="PTHR32282:SF34">
    <property type="entry name" value="PENICILLIN-BINDING PROTEIN 1A"/>
    <property type="match status" value="1"/>
</dbReference>
<dbReference type="InterPro" id="IPR050396">
    <property type="entry name" value="Glycosyltr_51/Transpeptidase"/>
</dbReference>
<dbReference type="Proteomes" id="UP000292564">
    <property type="component" value="Unassembled WGS sequence"/>
</dbReference>
<comment type="catalytic activity">
    <reaction evidence="12">
        <text>Preferential cleavage: (Ac)2-L-Lys-D-Ala-|-D-Ala. Also transpeptidation of peptidyl-alanyl moieties that are N-acyl substituents of D-alanine.</text>
        <dbReference type="EC" id="3.4.16.4"/>
    </reaction>
</comment>
<dbReference type="AlphaFoldDB" id="A0A4Q7ZR99"/>
<dbReference type="Pfam" id="PF00912">
    <property type="entry name" value="Transgly"/>
    <property type="match status" value="1"/>
</dbReference>
<comment type="caution">
    <text evidence="17">The sequence shown here is derived from an EMBL/GenBank/DDBJ whole genome shotgun (WGS) entry which is preliminary data.</text>
</comment>
<dbReference type="Gene3D" id="1.10.3810.10">
    <property type="entry name" value="Biosynthetic peptidoglycan transglycosylase-like"/>
    <property type="match status" value="1"/>
</dbReference>
<dbReference type="GO" id="GO:0071555">
    <property type="term" value="P:cell wall organization"/>
    <property type="evidence" value="ECO:0007669"/>
    <property type="project" value="UniProtKB-KW"/>
</dbReference>
<evidence type="ECO:0000256" key="4">
    <source>
        <dbReference type="ARBA" id="ARBA00022670"/>
    </source>
</evidence>
<dbReference type="InterPro" id="IPR001264">
    <property type="entry name" value="Glyco_trans_51"/>
</dbReference>
<dbReference type="GO" id="GO:0009252">
    <property type="term" value="P:peptidoglycan biosynthetic process"/>
    <property type="evidence" value="ECO:0007669"/>
    <property type="project" value="UniProtKB-KW"/>
</dbReference>
<evidence type="ECO:0000256" key="2">
    <source>
        <dbReference type="ARBA" id="ARBA00007739"/>
    </source>
</evidence>
<evidence type="ECO:0000256" key="8">
    <source>
        <dbReference type="ARBA" id="ARBA00022960"/>
    </source>
</evidence>
<keyword evidence="6" id="KW-0808">Transferase</keyword>
<evidence type="ECO:0000256" key="7">
    <source>
        <dbReference type="ARBA" id="ARBA00022801"/>
    </source>
</evidence>
<dbReference type="SUPFAM" id="SSF53955">
    <property type="entry name" value="Lysozyme-like"/>
    <property type="match status" value="1"/>
</dbReference>
<evidence type="ECO:0000256" key="12">
    <source>
        <dbReference type="ARBA" id="ARBA00034000"/>
    </source>
</evidence>
<dbReference type="FunFam" id="1.10.3810.10:FF:000001">
    <property type="entry name" value="Penicillin-binding protein 1A"/>
    <property type="match status" value="1"/>
</dbReference>
<dbReference type="InterPro" id="IPR012338">
    <property type="entry name" value="Beta-lactam/transpept-like"/>
</dbReference>
<keyword evidence="4" id="KW-0645">Protease</keyword>
<evidence type="ECO:0000259" key="15">
    <source>
        <dbReference type="Pfam" id="PF00905"/>
    </source>
</evidence>
<reference evidence="17 18" key="1">
    <citation type="submission" date="2019-02" db="EMBL/GenBank/DDBJ databases">
        <title>Sequencing the genomes of 1000 actinobacteria strains.</title>
        <authorList>
            <person name="Klenk H.-P."/>
        </authorList>
    </citation>
    <scope>NUCLEOTIDE SEQUENCE [LARGE SCALE GENOMIC DNA]</scope>
    <source>
        <strain evidence="17 18">DSM 45162</strain>
    </source>
</reference>
<evidence type="ECO:0000313" key="17">
    <source>
        <dbReference type="EMBL" id="RZU53660.1"/>
    </source>
</evidence>
<dbReference type="GO" id="GO:0008360">
    <property type="term" value="P:regulation of cell shape"/>
    <property type="evidence" value="ECO:0007669"/>
    <property type="project" value="UniProtKB-KW"/>
</dbReference>
<sequence length="667" mass="71347">MRRLLKRATVVATVLTVGAGITVVGYVHSVQLPADPVEVQASTLYYRDGRTILARVGTQNHSDVALSAVPEEVQRAVLAAEDRDFYDHSGYSVRGILRAVVANLRGKRQGASTVTQQYVRNAFLTQDVSLDRKAKELALAIKLERKLTKDEILERYLNTIYYGRNAYGIAAAAHAYFGVTTDRLTAAQGAVLAAVIKDPFRYDPANDAAAAQQRWAWVVDAAQEKGWLGGVLEYPKVSQPSAAAAGPSGIVIDRVEQELAAHGVTSRMLHTQGLSIVTTLDAKAQAAGIAQVAKHLAGQPKDLRVALVAVDPRSGGVLAYYGGKQRGYFDDASAAHPAASTFKPIVLATALEAGISAQSLWDGSSPRLFPGRLGVPLYNHDDLQCPVCTLEESMIGSLNTPFYAVTEKLGADSVRKMAHSLGIPTAYGGTPALVDGKGDPKPGRTRPDIAIGRYAVTPADLATVYGTFAGAGVRHDRHFVESVTSPGGRRIWETRPRTRHVLDQAAAADVTSVLAAVVDKHAMTPDRPAAGKTGTQQWANTSDNQDAWMAGYTPELACAVWIGKADPGPIRDKRGKAIEGETLPAQLWTAFIREALRGRPVTPLPGPANVGRPAPFDIKPPTAETVPGEVPPKETRPRPEQLVPDARRKADLGRQDAGVTKQPRTAQ</sequence>
<dbReference type="GO" id="GO:0030288">
    <property type="term" value="C:outer membrane-bounded periplasmic space"/>
    <property type="evidence" value="ECO:0007669"/>
    <property type="project" value="TreeGrafter"/>
</dbReference>
<feature type="domain" description="Penicillin-binding protein transpeptidase" evidence="15">
    <location>
        <begin position="306"/>
        <end position="559"/>
    </location>
</feature>
<keyword evidence="18" id="KW-1185">Reference proteome</keyword>